<protein>
    <recommendedName>
        <fullName evidence="3">DUF2262 domain-containing protein</fullName>
    </recommendedName>
</protein>
<organism evidence="1 2">
    <name type="scientific">Rhodopirellula maiorica SM1</name>
    <dbReference type="NCBI Taxonomy" id="1265738"/>
    <lineage>
        <taxon>Bacteria</taxon>
        <taxon>Pseudomonadati</taxon>
        <taxon>Planctomycetota</taxon>
        <taxon>Planctomycetia</taxon>
        <taxon>Pirellulales</taxon>
        <taxon>Pirellulaceae</taxon>
        <taxon>Novipirellula</taxon>
    </lineage>
</organism>
<evidence type="ECO:0008006" key="3">
    <source>
        <dbReference type="Google" id="ProtNLM"/>
    </source>
</evidence>
<evidence type="ECO:0000313" key="1">
    <source>
        <dbReference type="EMBL" id="EMI17258.1"/>
    </source>
</evidence>
<sequence>MENQLSRPADRNRYWIEKMMTLPPEFDDRGDYFFATWMSVRGEVDVTINKQAQCNYTPQLISTLKVGLDDWIASALAYFDSVKERYGLQYINDLADPHIIVSEDGFSIFWSSELGEPNGDADVAVDYNCDDMAPYGLTIGD</sequence>
<gene>
    <name evidence="1" type="ORF">RMSM_05816</name>
</gene>
<name>M5RCP8_9BACT</name>
<keyword evidence="2" id="KW-1185">Reference proteome</keyword>
<evidence type="ECO:0000313" key="2">
    <source>
        <dbReference type="Proteomes" id="UP000011991"/>
    </source>
</evidence>
<dbReference type="Proteomes" id="UP000011991">
    <property type="component" value="Unassembled WGS sequence"/>
</dbReference>
<reference evidence="1 2" key="1">
    <citation type="journal article" date="2013" name="Mar. Genomics">
        <title>Expression of sulfatases in Rhodopirellula baltica and the diversity of sulfatases in the genus Rhodopirellula.</title>
        <authorList>
            <person name="Wegner C.E."/>
            <person name="Richter-Heitmann T."/>
            <person name="Klindworth A."/>
            <person name="Klockow C."/>
            <person name="Richter M."/>
            <person name="Achstetter T."/>
            <person name="Glockner F.O."/>
            <person name="Harder J."/>
        </authorList>
    </citation>
    <scope>NUCLEOTIDE SEQUENCE [LARGE SCALE GENOMIC DNA]</scope>
    <source>
        <strain evidence="1 2">SM1</strain>
    </source>
</reference>
<accession>M5RCP8</accession>
<proteinExistence type="predicted"/>
<dbReference type="PATRIC" id="fig|1265738.3.peg.5813"/>
<dbReference type="EMBL" id="ANOG01000831">
    <property type="protein sequence ID" value="EMI17258.1"/>
    <property type="molecule type" value="Genomic_DNA"/>
</dbReference>
<comment type="caution">
    <text evidence="1">The sequence shown here is derived from an EMBL/GenBank/DDBJ whole genome shotgun (WGS) entry which is preliminary data.</text>
</comment>
<dbReference type="AlphaFoldDB" id="M5RCP8"/>